<evidence type="ECO:0000313" key="1">
    <source>
        <dbReference type="EMBL" id="KAI5654451.1"/>
    </source>
</evidence>
<dbReference type="Proteomes" id="UP001060085">
    <property type="component" value="Linkage Group LG07"/>
</dbReference>
<comment type="caution">
    <text evidence="1">The sequence shown here is derived from an EMBL/GenBank/DDBJ whole genome shotgun (WGS) entry which is preliminary data.</text>
</comment>
<protein>
    <submittedName>
        <fullName evidence="1">Uncharacterized protein</fullName>
    </submittedName>
</protein>
<organism evidence="1 2">
    <name type="scientific">Catharanthus roseus</name>
    <name type="common">Madagascar periwinkle</name>
    <name type="synonym">Vinca rosea</name>
    <dbReference type="NCBI Taxonomy" id="4058"/>
    <lineage>
        <taxon>Eukaryota</taxon>
        <taxon>Viridiplantae</taxon>
        <taxon>Streptophyta</taxon>
        <taxon>Embryophyta</taxon>
        <taxon>Tracheophyta</taxon>
        <taxon>Spermatophyta</taxon>
        <taxon>Magnoliopsida</taxon>
        <taxon>eudicotyledons</taxon>
        <taxon>Gunneridae</taxon>
        <taxon>Pentapetalae</taxon>
        <taxon>asterids</taxon>
        <taxon>lamiids</taxon>
        <taxon>Gentianales</taxon>
        <taxon>Apocynaceae</taxon>
        <taxon>Rauvolfioideae</taxon>
        <taxon>Vinceae</taxon>
        <taxon>Catharanthinae</taxon>
        <taxon>Catharanthus</taxon>
    </lineage>
</organism>
<dbReference type="EMBL" id="CM044707">
    <property type="protein sequence ID" value="KAI5654451.1"/>
    <property type="molecule type" value="Genomic_DNA"/>
</dbReference>
<keyword evidence="2" id="KW-1185">Reference proteome</keyword>
<reference evidence="2" key="1">
    <citation type="journal article" date="2023" name="Nat. Plants">
        <title>Single-cell RNA sequencing provides a high-resolution roadmap for understanding the multicellular compartmentation of specialized metabolism.</title>
        <authorList>
            <person name="Sun S."/>
            <person name="Shen X."/>
            <person name="Li Y."/>
            <person name="Li Y."/>
            <person name="Wang S."/>
            <person name="Li R."/>
            <person name="Zhang H."/>
            <person name="Shen G."/>
            <person name="Guo B."/>
            <person name="Wei J."/>
            <person name="Xu J."/>
            <person name="St-Pierre B."/>
            <person name="Chen S."/>
            <person name="Sun C."/>
        </authorList>
    </citation>
    <scope>NUCLEOTIDE SEQUENCE [LARGE SCALE GENOMIC DNA]</scope>
</reference>
<accession>A0ACC0A4J2</accession>
<name>A0ACC0A4J2_CATRO</name>
<gene>
    <name evidence="1" type="ORF">M9H77_31638</name>
</gene>
<proteinExistence type="predicted"/>
<sequence length="143" mass="17034">MCEIVPRVRIIELYTDCRDKEELIEELLKEFIPSPPKLFLMIEEIEDENTQPVITAPKRRKRKGKYDIEFERQEPARQGNVQQSSRADAARTSIPVKELHREESFDEDYVIDPFIDDDEYCMDDYVVEEEVKVEHEVRNEINT</sequence>
<evidence type="ECO:0000313" key="2">
    <source>
        <dbReference type="Proteomes" id="UP001060085"/>
    </source>
</evidence>